<dbReference type="Bgee" id="ENSNBRG00000012015">
    <property type="expression patterns" value="Expressed in zone of skin and 4 other cell types or tissues"/>
</dbReference>
<evidence type="ECO:0000313" key="5">
    <source>
        <dbReference type="Ensembl" id="ENSNBRP00000015510.1"/>
    </source>
</evidence>
<dbReference type="Gene3D" id="3.50.50.60">
    <property type="entry name" value="FAD/NAD(P)-binding domain"/>
    <property type="match status" value="1"/>
</dbReference>
<dbReference type="GO" id="GO:0002098">
    <property type="term" value="P:tRNA wobble uridine modification"/>
    <property type="evidence" value="ECO:0007669"/>
    <property type="project" value="TreeGrafter"/>
</dbReference>
<evidence type="ECO:0000256" key="1">
    <source>
        <dbReference type="ARBA" id="ARBA00001974"/>
    </source>
</evidence>
<reference evidence="5" key="1">
    <citation type="submission" date="2025-08" db="UniProtKB">
        <authorList>
            <consortium name="Ensembl"/>
        </authorList>
    </citation>
    <scope>IDENTIFICATION</scope>
</reference>
<keyword evidence="3" id="KW-0274">FAD</keyword>
<dbReference type="GO" id="GO:0050660">
    <property type="term" value="F:flavin adenine dinucleotide binding"/>
    <property type="evidence" value="ECO:0007669"/>
    <property type="project" value="InterPro"/>
</dbReference>
<evidence type="ECO:0000256" key="3">
    <source>
        <dbReference type="ARBA" id="ARBA00022827"/>
    </source>
</evidence>
<comment type="cofactor">
    <cofactor evidence="1">
        <name>FAD</name>
        <dbReference type="ChEBI" id="CHEBI:57692"/>
    </cofactor>
</comment>
<evidence type="ECO:0000313" key="6">
    <source>
        <dbReference type="Proteomes" id="UP000261580"/>
    </source>
</evidence>
<dbReference type="InterPro" id="IPR002218">
    <property type="entry name" value="MnmG-rel"/>
</dbReference>
<keyword evidence="6" id="KW-1185">Reference proteome</keyword>
<dbReference type="InterPro" id="IPR036188">
    <property type="entry name" value="FAD/NAD-bd_sf"/>
</dbReference>
<evidence type="ECO:0000259" key="4">
    <source>
        <dbReference type="Pfam" id="PF01134"/>
    </source>
</evidence>
<dbReference type="STRING" id="32507.ENSNBRP00000015510"/>
<dbReference type="GO" id="GO:0005829">
    <property type="term" value="C:cytosol"/>
    <property type="evidence" value="ECO:0007669"/>
    <property type="project" value="TreeGrafter"/>
</dbReference>
<reference evidence="5" key="2">
    <citation type="submission" date="2025-09" db="UniProtKB">
        <authorList>
            <consortium name="Ensembl"/>
        </authorList>
    </citation>
    <scope>IDENTIFICATION</scope>
</reference>
<feature type="domain" description="MnmG N-terminal" evidence="4">
    <location>
        <begin position="55"/>
        <end position="200"/>
    </location>
</feature>
<keyword evidence="2" id="KW-0285">Flavoprotein</keyword>
<dbReference type="GeneTree" id="ENSGT00390000011297"/>
<dbReference type="PANTHER" id="PTHR11806">
    <property type="entry name" value="GLUCOSE INHIBITED DIVISION PROTEIN A"/>
    <property type="match status" value="1"/>
</dbReference>
<protein>
    <recommendedName>
        <fullName evidence="4">MnmG N-terminal domain-containing protein</fullName>
    </recommendedName>
</protein>
<organism evidence="5 6">
    <name type="scientific">Neolamprologus brichardi</name>
    <name type="common">Fairy cichlid</name>
    <name type="synonym">Lamprologus brichardi</name>
    <dbReference type="NCBI Taxonomy" id="32507"/>
    <lineage>
        <taxon>Eukaryota</taxon>
        <taxon>Metazoa</taxon>
        <taxon>Chordata</taxon>
        <taxon>Craniata</taxon>
        <taxon>Vertebrata</taxon>
        <taxon>Euteleostomi</taxon>
        <taxon>Actinopterygii</taxon>
        <taxon>Neopterygii</taxon>
        <taxon>Teleostei</taxon>
        <taxon>Neoteleostei</taxon>
        <taxon>Acanthomorphata</taxon>
        <taxon>Ovalentaria</taxon>
        <taxon>Cichlomorphae</taxon>
        <taxon>Cichliformes</taxon>
        <taxon>Cichlidae</taxon>
        <taxon>African cichlids</taxon>
        <taxon>Pseudocrenilabrinae</taxon>
        <taxon>Lamprologini</taxon>
        <taxon>Neolamprologus</taxon>
    </lineage>
</organism>
<dbReference type="Proteomes" id="UP000261580">
    <property type="component" value="Unassembled WGS sequence"/>
</dbReference>
<dbReference type="SUPFAM" id="SSF51905">
    <property type="entry name" value="FAD/NAD(P)-binding domain"/>
    <property type="match status" value="1"/>
</dbReference>
<dbReference type="OMA" id="WASDCSH"/>
<dbReference type="GO" id="GO:0030488">
    <property type="term" value="P:tRNA methylation"/>
    <property type="evidence" value="ECO:0007669"/>
    <property type="project" value="TreeGrafter"/>
</dbReference>
<accession>A0A3Q4GZP0</accession>
<evidence type="ECO:0000256" key="2">
    <source>
        <dbReference type="ARBA" id="ARBA00022630"/>
    </source>
</evidence>
<dbReference type="Pfam" id="PF01134">
    <property type="entry name" value="GIDA"/>
    <property type="match status" value="1"/>
</dbReference>
<dbReference type="InterPro" id="IPR040131">
    <property type="entry name" value="MnmG_N"/>
</dbReference>
<dbReference type="AlphaFoldDB" id="A0A3Q4GZP0"/>
<sequence>MGHKSDGVSNRDTPSFNFYSDRCASHMLRKKLPFLHSLLSPVSRHVGHLAGHQYDVIVVGGGHAGTEAAAAAARVGAETLLITQKIHTIGALSCNPSLGGVGKGQLVKEVDALDGLCGRAGDWAGIHFSILNRRKGPAVWGPRAQLDRQRYRDFIQSELLSTPMLTVVEGSVEELLVTEPNPEEPGHHRVTGIRLGTQQITSFKNQNQNQKGFYCQMLSRFTTLGNCCGT</sequence>
<name>A0A3Q4GZP0_NEOBR</name>
<dbReference type="Ensembl" id="ENSNBRT00000015933.1">
    <property type="protein sequence ID" value="ENSNBRP00000015510.1"/>
    <property type="gene ID" value="ENSNBRG00000012015.1"/>
</dbReference>
<dbReference type="PANTHER" id="PTHR11806:SF0">
    <property type="entry name" value="PROTEIN MTO1 HOMOLOG, MITOCHONDRIAL"/>
    <property type="match status" value="1"/>
</dbReference>
<proteinExistence type="predicted"/>